<feature type="region of interest" description="Disordered" evidence="1">
    <location>
        <begin position="109"/>
        <end position="130"/>
    </location>
</feature>
<feature type="region of interest" description="Disordered" evidence="1">
    <location>
        <begin position="206"/>
        <end position="226"/>
    </location>
</feature>
<gene>
    <name evidence="2" type="ORF">PCOR1329_LOCUS8625</name>
</gene>
<evidence type="ECO:0008006" key="4">
    <source>
        <dbReference type="Google" id="ProtNLM"/>
    </source>
</evidence>
<proteinExistence type="predicted"/>
<dbReference type="EMBL" id="CAUYUJ010002370">
    <property type="protein sequence ID" value="CAK0800480.1"/>
    <property type="molecule type" value="Genomic_DNA"/>
</dbReference>
<accession>A0ABN9Q443</accession>
<evidence type="ECO:0000313" key="2">
    <source>
        <dbReference type="EMBL" id="CAK0800480.1"/>
    </source>
</evidence>
<reference evidence="2" key="1">
    <citation type="submission" date="2023-10" db="EMBL/GenBank/DDBJ databases">
        <authorList>
            <person name="Chen Y."/>
            <person name="Shah S."/>
            <person name="Dougan E. K."/>
            <person name="Thang M."/>
            <person name="Chan C."/>
        </authorList>
    </citation>
    <scope>NUCLEOTIDE SEQUENCE [LARGE SCALE GENOMIC DNA]</scope>
</reference>
<organism evidence="2 3">
    <name type="scientific">Prorocentrum cordatum</name>
    <dbReference type="NCBI Taxonomy" id="2364126"/>
    <lineage>
        <taxon>Eukaryota</taxon>
        <taxon>Sar</taxon>
        <taxon>Alveolata</taxon>
        <taxon>Dinophyceae</taxon>
        <taxon>Prorocentrales</taxon>
        <taxon>Prorocentraceae</taxon>
        <taxon>Prorocentrum</taxon>
    </lineage>
</organism>
<dbReference type="Proteomes" id="UP001189429">
    <property type="component" value="Unassembled WGS sequence"/>
</dbReference>
<evidence type="ECO:0000313" key="3">
    <source>
        <dbReference type="Proteomes" id="UP001189429"/>
    </source>
</evidence>
<sequence length="852" mass="91204">MVDGELWTVVGAGAKAGGVRVDTATIKTRGHGAASTVETRPPIGGLAVREGSGISAPELGQLLSTGAVVRALEHEGGHLRFELVRGEGPATGWVSTCFKGKALVAPVVEGGADEDSTTEGSSSEEADPLTPEEEVLLAYGARFSAGPVGEEEREAPRAGVDQEALEWRAGDAAEPRGCASGEARAELRRALQAACAEAGSEAQAQLRRLNEEEASRRQRDRERKEELRAEHGIGWKAENIPVSMASVGLGCEPQPSFMCALVLDGAGSIRVAPTVEPAAAVNLEYLSTALRVRREVGCEPFFSLDPVDGADTASMQQKRFEPAWLADTSLGEVMFQADYRLKELSMGEHAQPVVGMKSCLDLVDGREKDVDWNAREWFVVRGAAVAVSGDNALVPHIRMGVEAREQVVSGSGMEDAQVTRPDHPLARYAEAFTQSFDLIAERLSVVNQLREVAKASTLAKYLIDSGVQLDDSWFNLASAFEGSKVTKVPQLWNERYHARVQVRDGTIDEDKLNPRMHGVYGGVQFGLEKFTVGARAASASVQFARVGARGPMPRVSAALSMATSVTGGLRTPAMRAAVSMRAGGVPRGVQFGLEKFTVGARAASASVQFARVGARGPMPRVSAALSMATSVTGGLRTPAMRAAVSMRAGGVPRGVDLNLDGFELSEAEQSSEMILSQVGLAPPMGASFWQMIDDSEESLFCDKDIELLRAVFNPRLSDRRVEGDLFVPPPTCGAHAEKLRALIREEAAVQEQRKRHFFSAKFEEKEAGALFPSSWQEPFRAQEPRRCLVPRADLLEQAGELTEALGAAAPSFDQVTEEGSRFRAYRIGGLEVRTCQGAEGPETVGAVLAPRA</sequence>
<feature type="compositionally biased region" description="Basic and acidic residues" evidence="1">
    <location>
        <begin position="208"/>
        <end position="226"/>
    </location>
</feature>
<feature type="compositionally biased region" description="Acidic residues" evidence="1">
    <location>
        <begin position="111"/>
        <end position="130"/>
    </location>
</feature>
<evidence type="ECO:0000256" key="1">
    <source>
        <dbReference type="SAM" id="MobiDB-lite"/>
    </source>
</evidence>
<keyword evidence="3" id="KW-1185">Reference proteome</keyword>
<name>A0ABN9Q443_9DINO</name>
<comment type="caution">
    <text evidence="2">The sequence shown here is derived from an EMBL/GenBank/DDBJ whole genome shotgun (WGS) entry which is preliminary data.</text>
</comment>
<protein>
    <recommendedName>
        <fullName evidence="4">SH3 domain-containing protein</fullName>
    </recommendedName>
</protein>